<dbReference type="Proteomes" id="UP000002207">
    <property type="component" value="Chromosome"/>
</dbReference>
<dbReference type="HOGENOM" id="CLU_086327_1_0_0"/>
<dbReference type="Pfam" id="PF04028">
    <property type="entry name" value="DUF374"/>
    <property type="match status" value="1"/>
</dbReference>
<feature type="domain" description="DUF374" evidence="3">
    <location>
        <begin position="65"/>
        <end position="132"/>
    </location>
</feature>
<dbReference type="RefSeq" id="WP_015896861.1">
    <property type="nucleotide sequence ID" value="NC_012483.1"/>
</dbReference>
<proteinExistence type="predicted"/>
<evidence type="ECO:0000313" key="4">
    <source>
        <dbReference type="EMBL" id="ACO32982.1"/>
    </source>
</evidence>
<dbReference type="CDD" id="cd07983">
    <property type="entry name" value="LPLAT_DUF374-like"/>
    <property type="match status" value="1"/>
</dbReference>
<feature type="region of interest" description="Disordered" evidence="1">
    <location>
        <begin position="215"/>
        <end position="235"/>
    </location>
</feature>
<protein>
    <recommendedName>
        <fullName evidence="3">DUF374 domain-containing protein</fullName>
    </recommendedName>
</protein>
<dbReference type="AlphaFoldDB" id="C1F7K9"/>
<accession>C1F7K9</accession>
<feature type="transmembrane region" description="Helical" evidence="2">
    <location>
        <begin position="12"/>
        <end position="34"/>
    </location>
</feature>
<evidence type="ECO:0000256" key="2">
    <source>
        <dbReference type="SAM" id="Phobius"/>
    </source>
</evidence>
<organism evidence="4 5">
    <name type="scientific">Acidobacterium capsulatum (strain ATCC 51196 / DSM 11244 / BCRC 80197 / JCM 7670 / NBRC 15755 / NCIMB 13165 / 161)</name>
    <dbReference type="NCBI Taxonomy" id="240015"/>
    <lineage>
        <taxon>Bacteria</taxon>
        <taxon>Pseudomonadati</taxon>
        <taxon>Acidobacteriota</taxon>
        <taxon>Terriglobia</taxon>
        <taxon>Terriglobales</taxon>
        <taxon>Acidobacteriaceae</taxon>
        <taxon>Acidobacterium</taxon>
    </lineage>
</organism>
<gene>
    <name evidence="4" type="ordered locus">ACP_1740</name>
</gene>
<evidence type="ECO:0000256" key="1">
    <source>
        <dbReference type="SAM" id="MobiDB-lite"/>
    </source>
</evidence>
<evidence type="ECO:0000313" key="5">
    <source>
        <dbReference type="Proteomes" id="UP000002207"/>
    </source>
</evidence>
<sequence>MTHTRFSFSQRIAIAIVPRLTALLIALVGVTLRFEVIAEEGATPATPPASGIFCFWHQCTLLCAWYFRKFRCSILISRSFDGELIARTLGHLGYQSVRGSSSRGGAAGLLALGSVLTKGQPVVFTADGPRGPIYQTKSGPVKLAQMTGAPIGSFYLLPEKAWTMRSWDRFFVPKPFSRVVVSWARSIPGVPPEADTAALEEYRRQLNDALERARLGAEEHLQATSAGRARQRPPR</sequence>
<evidence type="ECO:0000259" key="3">
    <source>
        <dbReference type="Pfam" id="PF04028"/>
    </source>
</evidence>
<keyword evidence="2" id="KW-0812">Transmembrane</keyword>
<dbReference type="InParanoid" id="C1F7K9"/>
<name>C1F7K9_ACIC5</name>
<feature type="transmembrane region" description="Helical" evidence="2">
    <location>
        <begin position="46"/>
        <end position="67"/>
    </location>
</feature>
<dbReference type="EMBL" id="CP001472">
    <property type="protein sequence ID" value="ACO32982.1"/>
    <property type="molecule type" value="Genomic_DNA"/>
</dbReference>
<dbReference type="InterPro" id="IPR007172">
    <property type="entry name" value="DUF374"/>
</dbReference>
<keyword evidence="2" id="KW-0472">Membrane</keyword>
<reference evidence="4 5" key="1">
    <citation type="journal article" date="2009" name="Appl. Environ. Microbiol.">
        <title>Three genomes from the phylum Acidobacteria provide insight into the lifestyles of these microorganisms in soils.</title>
        <authorList>
            <person name="Ward N.L."/>
            <person name="Challacombe J.F."/>
            <person name="Janssen P.H."/>
            <person name="Henrissat B."/>
            <person name="Coutinho P.M."/>
            <person name="Wu M."/>
            <person name="Xie G."/>
            <person name="Haft D.H."/>
            <person name="Sait M."/>
            <person name="Badger J."/>
            <person name="Barabote R.D."/>
            <person name="Bradley B."/>
            <person name="Brettin T.S."/>
            <person name="Brinkac L.M."/>
            <person name="Bruce D."/>
            <person name="Creasy T."/>
            <person name="Daugherty S.C."/>
            <person name="Davidsen T.M."/>
            <person name="DeBoy R.T."/>
            <person name="Detter J.C."/>
            <person name="Dodson R.J."/>
            <person name="Durkin A.S."/>
            <person name="Ganapathy A."/>
            <person name="Gwinn-Giglio M."/>
            <person name="Han C.S."/>
            <person name="Khouri H."/>
            <person name="Kiss H."/>
            <person name="Kothari S.P."/>
            <person name="Madupu R."/>
            <person name="Nelson K.E."/>
            <person name="Nelson W.C."/>
            <person name="Paulsen I."/>
            <person name="Penn K."/>
            <person name="Ren Q."/>
            <person name="Rosovitz M.J."/>
            <person name="Selengut J.D."/>
            <person name="Shrivastava S."/>
            <person name="Sullivan S.A."/>
            <person name="Tapia R."/>
            <person name="Thompson L.S."/>
            <person name="Watkins K.L."/>
            <person name="Yang Q."/>
            <person name="Yu C."/>
            <person name="Zafar N."/>
            <person name="Zhou L."/>
            <person name="Kuske C.R."/>
        </authorList>
    </citation>
    <scope>NUCLEOTIDE SEQUENCE [LARGE SCALE GENOMIC DNA]</scope>
    <source>
        <strain evidence="5">ATCC 51196 / DSM 11244 / BCRC 80197 / JCM 7670 / NBRC 15755 / NCIMB 13165 / 161</strain>
    </source>
</reference>
<dbReference type="KEGG" id="aca:ACP_1740"/>
<dbReference type="STRING" id="240015.ACP_1740"/>
<keyword evidence="2" id="KW-1133">Transmembrane helix</keyword>
<dbReference type="eggNOG" id="COG2121">
    <property type="taxonomic scope" value="Bacteria"/>
</dbReference>
<keyword evidence="5" id="KW-1185">Reference proteome</keyword>